<keyword evidence="3" id="KW-0132">Cell division</keyword>
<dbReference type="Pfam" id="PF04686">
    <property type="entry name" value="SsgA"/>
    <property type="match status" value="1"/>
</dbReference>
<sequence>MSHPGNAPEAVTQALTLDLVDAYGVSPVEAELEYDPTCPYAVTVRFAGGNAPVSWTFARDLLRLGRFQPVGEGDVHVRPELDRDGNAILVVELHSPYGAALLHAPARDVNEFVDRTAISVRPGTESSFMDLDATIAAVLVGAQAD</sequence>
<accession>A0ABS7RMF8</accession>
<keyword evidence="4" id="KW-0749">Sporulation</keyword>
<evidence type="ECO:0000256" key="5">
    <source>
        <dbReference type="ARBA" id="ARBA00023210"/>
    </source>
</evidence>
<keyword evidence="8" id="KW-1185">Reference proteome</keyword>
<evidence type="ECO:0000256" key="6">
    <source>
        <dbReference type="ARBA" id="ARBA00023306"/>
    </source>
</evidence>
<dbReference type="EMBL" id="JAIEZQ010000002">
    <property type="protein sequence ID" value="MBY9075218.1"/>
    <property type="molecule type" value="Genomic_DNA"/>
</dbReference>
<comment type="subcellular location">
    <subcellularLocation>
        <location evidence="1">Cell septum</location>
    </subcellularLocation>
</comment>
<dbReference type="Gene3D" id="2.30.31.20">
    <property type="entry name" value="Sporulation-specific cell division protein SsgB"/>
    <property type="match status" value="1"/>
</dbReference>
<dbReference type="Proteomes" id="UP000754710">
    <property type="component" value="Unassembled WGS sequence"/>
</dbReference>
<keyword evidence="6" id="KW-0131">Cell cycle</keyword>
<keyword evidence="5" id="KW-0717">Septation</keyword>
<organism evidence="7 8">
    <name type="scientific">Nocardioides jiangsuensis</name>
    <dbReference type="NCBI Taxonomy" id="2866161"/>
    <lineage>
        <taxon>Bacteria</taxon>
        <taxon>Bacillati</taxon>
        <taxon>Actinomycetota</taxon>
        <taxon>Actinomycetes</taxon>
        <taxon>Propionibacteriales</taxon>
        <taxon>Nocardioidaceae</taxon>
        <taxon>Nocardioides</taxon>
    </lineage>
</organism>
<gene>
    <name evidence="7" type="ORF">K1X13_10350</name>
</gene>
<evidence type="ECO:0000313" key="8">
    <source>
        <dbReference type="Proteomes" id="UP000754710"/>
    </source>
</evidence>
<comment type="similarity">
    <text evidence="2">Belongs to the SsgA family.</text>
</comment>
<dbReference type="InterPro" id="IPR038658">
    <property type="entry name" value="SsgB_sf"/>
</dbReference>
<evidence type="ECO:0000256" key="3">
    <source>
        <dbReference type="ARBA" id="ARBA00022618"/>
    </source>
</evidence>
<name>A0ABS7RMF8_9ACTN</name>
<protein>
    <submittedName>
        <fullName evidence="7">SsgA family sporulation/cell division regulator</fullName>
    </submittedName>
</protein>
<reference evidence="7 8" key="1">
    <citation type="submission" date="2021-08" db="EMBL/GenBank/DDBJ databases">
        <title>Nocardioides bacterium WL0053 sp. nov., isolated from the sediment.</title>
        <authorList>
            <person name="Wang L."/>
            <person name="Zhang D."/>
            <person name="Zhang A."/>
        </authorList>
    </citation>
    <scope>NUCLEOTIDE SEQUENCE [LARGE SCALE GENOMIC DNA]</scope>
    <source>
        <strain evidence="7 8">WL0053</strain>
    </source>
</reference>
<comment type="caution">
    <text evidence="7">The sequence shown here is derived from an EMBL/GenBank/DDBJ whole genome shotgun (WGS) entry which is preliminary data.</text>
</comment>
<dbReference type="InterPro" id="IPR006776">
    <property type="entry name" value="SsgB"/>
</dbReference>
<evidence type="ECO:0000313" key="7">
    <source>
        <dbReference type="EMBL" id="MBY9075218.1"/>
    </source>
</evidence>
<dbReference type="RefSeq" id="WP_221024993.1">
    <property type="nucleotide sequence ID" value="NZ_JAIEZQ010000002.1"/>
</dbReference>
<evidence type="ECO:0000256" key="4">
    <source>
        <dbReference type="ARBA" id="ARBA00022969"/>
    </source>
</evidence>
<evidence type="ECO:0000256" key="2">
    <source>
        <dbReference type="ARBA" id="ARBA00009323"/>
    </source>
</evidence>
<evidence type="ECO:0000256" key="1">
    <source>
        <dbReference type="ARBA" id="ARBA00004431"/>
    </source>
</evidence>
<proteinExistence type="inferred from homology"/>